<gene>
    <name evidence="2" type="ORF">CRE_23597</name>
</gene>
<evidence type="ECO:0000313" key="3">
    <source>
        <dbReference type="Proteomes" id="UP000008281"/>
    </source>
</evidence>
<dbReference type="InParanoid" id="E3MVR1"/>
<sequence length="259" mass="29731">MVQLKKITWGCVPPTRNKTVRRKMQPKNSSSNFTSRHRAAGTPTDPRAFWTLIDGPFNQRQLDKERTSSEKRKQHFVTRRTEWSWVQTQLFLRSFRRPVAPPIGRQSRSTKKSEHKVRFFQKNTIISSTGQRRSLMKTTIEDSNIVASPPPPETGQRSGQRFVTIKVSDIKEQQPNHSRAGSLSLHRETFSSMMPPGQKKTIGQKSTTSTSSKEWLNHNINYNCNYLSIFLLFLKAGSVLDCTLYISHFLFPAPTGYDS</sequence>
<dbReference type="Proteomes" id="UP000008281">
    <property type="component" value="Unassembled WGS sequence"/>
</dbReference>
<feature type="region of interest" description="Disordered" evidence="1">
    <location>
        <begin position="22"/>
        <end position="47"/>
    </location>
</feature>
<feature type="region of interest" description="Disordered" evidence="1">
    <location>
        <begin position="170"/>
        <end position="208"/>
    </location>
</feature>
<proteinExistence type="predicted"/>
<organism evidence="3">
    <name type="scientific">Caenorhabditis remanei</name>
    <name type="common">Caenorhabditis vulgaris</name>
    <dbReference type="NCBI Taxonomy" id="31234"/>
    <lineage>
        <taxon>Eukaryota</taxon>
        <taxon>Metazoa</taxon>
        <taxon>Ecdysozoa</taxon>
        <taxon>Nematoda</taxon>
        <taxon>Chromadorea</taxon>
        <taxon>Rhabditida</taxon>
        <taxon>Rhabditina</taxon>
        <taxon>Rhabditomorpha</taxon>
        <taxon>Rhabditoidea</taxon>
        <taxon>Rhabditidae</taxon>
        <taxon>Peloderinae</taxon>
        <taxon>Caenorhabditis</taxon>
    </lineage>
</organism>
<dbReference type="EMBL" id="DS268484">
    <property type="protein sequence ID" value="EFP10299.1"/>
    <property type="molecule type" value="Genomic_DNA"/>
</dbReference>
<accession>E3MVR1</accession>
<name>E3MVR1_CAERE</name>
<protein>
    <submittedName>
        <fullName evidence="2">Uncharacterized protein</fullName>
    </submittedName>
</protein>
<reference evidence="2" key="1">
    <citation type="submission" date="2007-07" db="EMBL/GenBank/DDBJ databases">
        <title>PCAP assembly of the Caenorhabditis remanei genome.</title>
        <authorList>
            <consortium name="The Caenorhabditis remanei Sequencing Consortium"/>
            <person name="Wilson R.K."/>
        </authorList>
    </citation>
    <scope>NUCLEOTIDE SEQUENCE [LARGE SCALE GENOMIC DNA]</scope>
    <source>
        <strain evidence="2">PB4641</strain>
    </source>
</reference>
<evidence type="ECO:0000313" key="2">
    <source>
        <dbReference type="EMBL" id="EFP10299.1"/>
    </source>
</evidence>
<dbReference type="AlphaFoldDB" id="E3MVR1"/>
<evidence type="ECO:0000256" key="1">
    <source>
        <dbReference type="SAM" id="MobiDB-lite"/>
    </source>
</evidence>
<keyword evidence="3" id="KW-1185">Reference proteome</keyword>
<dbReference type="HOGENOM" id="CLU_1074577_0_0_1"/>